<sequence>MKAYWKWAKQVSETKPPTNTLHCRGKSKRELDDLYTIISQRQSERKMTARCNLFICRR</sequence>
<comment type="caution">
    <text evidence="1">The sequence shown here is derived from an EMBL/GenBank/DDBJ whole genome shotgun (WGS) entry which is preliminary data.</text>
</comment>
<protein>
    <submittedName>
        <fullName evidence="1">Uncharacterized protein</fullName>
    </submittedName>
</protein>
<organism evidence="1 2">
    <name type="scientific">Cynara cardunculus var. scolymus</name>
    <name type="common">Globe artichoke</name>
    <name type="synonym">Cynara scolymus</name>
    <dbReference type="NCBI Taxonomy" id="59895"/>
    <lineage>
        <taxon>Eukaryota</taxon>
        <taxon>Viridiplantae</taxon>
        <taxon>Streptophyta</taxon>
        <taxon>Embryophyta</taxon>
        <taxon>Tracheophyta</taxon>
        <taxon>Spermatophyta</taxon>
        <taxon>Magnoliopsida</taxon>
        <taxon>eudicotyledons</taxon>
        <taxon>Gunneridae</taxon>
        <taxon>Pentapetalae</taxon>
        <taxon>asterids</taxon>
        <taxon>campanulids</taxon>
        <taxon>Asterales</taxon>
        <taxon>Asteraceae</taxon>
        <taxon>Carduoideae</taxon>
        <taxon>Cardueae</taxon>
        <taxon>Carduinae</taxon>
        <taxon>Cynara</taxon>
    </lineage>
</organism>
<evidence type="ECO:0000313" key="1">
    <source>
        <dbReference type="EMBL" id="KVH97326.1"/>
    </source>
</evidence>
<name>A0A103XUW4_CYNCS</name>
<dbReference type="EMBL" id="LEKV01003839">
    <property type="protein sequence ID" value="KVH97326.1"/>
    <property type="molecule type" value="Genomic_DNA"/>
</dbReference>
<dbReference type="AlphaFoldDB" id="A0A103XUW4"/>
<evidence type="ECO:0000313" key="2">
    <source>
        <dbReference type="Proteomes" id="UP000243975"/>
    </source>
</evidence>
<proteinExistence type="predicted"/>
<keyword evidence="2" id="KW-1185">Reference proteome</keyword>
<dbReference type="Gramene" id="KVH97326">
    <property type="protein sequence ID" value="KVH97326"/>
    <property type="gene ID" value="Ccrd_000577"/>
</dbReference>
<reference evidence="1 2" key="1">
    <citation type="journal article" date="2016" name="Sci. Rep.">
        <title>The genome sequence of the outbreeding globe artichoke constructed de novo incorporating a phase-aware low-pass sequencing strategy of F1 progeny.</title>
        <authorList>
            <person name="Scaglione D."/>
            <person name="Reyes-Chin-Wo S."/>
            <person name="Acquadro A."/>
            <person name="Froenicke L."/>
            <person name="Portis E."/>
            <person name="Beitel C."/>
            <person name="Tirone M."/>
            <person name="Mauro R."/>
            <person name="Lo Monaco A."/>
            <person name="Mauromicale G."/>
            <person name="Faccioli P."/>
            <person name="Cattivelli L."/>
            <person name="Rieseberg L."/>
            <person name="Michelmore R."/>
            <person name="Lanteri S."/>
        </authorList>
    </citation>
    <scope>NUCLEOTIDE SEQUENCE [LARGE SCALE GENOMIC DNA]</scope>
    <source>
        <strain evidence="1">2C</strain>
    </source>
</reference>
<gene>
    <name evidence="1" type="ORF">Ccrd_000577</name>
</gene>
<dbReference type="Proteomes" id="UP000243975">
    <property type="component" value="Unassembled WGS sequence"/>
</dbReference>
<accession>A0A103XUW4</accession>